<dbReference type="EMBL" id="JACHIN010000013">
    <property type="protein sequence ID" value="MBB5082433.1"/>
    <property type="molecule type" value="Genomic_DNA"/>
</dbReference>
<evidence type="ECO:0000313" key="2">
    <source>
        <dbReference type="EMBL" id="MBB5082433.1"/>
    </source>
</evidence>
<comment type="caution">
    <text evidence="2">The sequence shown here is derived from an EMBL/GenBank/DDBJ whole genome shotgun (WGS) entry which is preliminary data.</text>
</comment>
<dbReference type="InterPro" id="IPR036291">
    <property type="entry name" value="NAD(P)-bd_dom_sf"/>
</dbReference>
<sequence length="261" mass="28348">MILVTGGTGSVGGQVVDRLREQGVEARALTRDPKRPGEVYGDLTDPATLDAALDGVDKVFLVWPVLGDPRKAEAVGRIARPGRHVVYFSSAEAGAADPINYAHGEMERLVRESGADWTFLRITGLATNDLRWAPGLATGDVARGPFGDWKRTLIHEADLAAAGVRVLLDPGHAGQSYVLTGPEPLDAGQRVRVLGEVLRRPLRFENMTREEIAALYGDFADALQDFPPERVTDTVEKLTGRPARTYREWAADHARDFAGSL</sequence>
<dbReference type="PANTHER" id="PTHR43162:SF1">
    <property type="entry name" value="PRESTALK A DIFFERENTIATION PROTEIN A"/>
    <property type="match status" value="1"/>
</dbReference>
<dbReference type="Pfam" id="PF13460">
    <property type="entry name" value="NAD_binding_10"/>
    <property type="match status" value="1"/>
</dbReference>
<dbReference type="InterPro" id="IPR051604">
    <property type="entry name" value="Ergot_Alk_Oxidoreductase"/>
</dbReference>
<dbReference type="SUPFAM" id="SSF51735">
    <property type="entry name" value="NAD(P)-binding Rossmann-fold domains"/>
    <property type="match status" value="1"/>
</dbReference>
<organism evidence="2 3">
    <name type="scientific">Nonomuraea endophytica</name>
    <dbReference type="NCBI Taxonomy" id="714136"/>
    <lineage>
        <taxon>Bacteria</taxon>
        <taxon>Bacillati</taxon>
        <taxon>Actinomycetota</taxon>
        <taxon>Actinomycetes</taxon>
        <taxon>Streptosporangiales</taxon>
        <taxon>Streptosporangiaceae</taxon>
        <taxon>Nonomuraea</taxon>
    </lineage>
</organism>
<reference evidence="2 3" key="1">
    <citation type="submission" date="2020-08" db="EMBL/GenBank/DDBJ databases">
        <title>Genomic Encyclopedia of Type Strains, Phase IV (KMG-IV): sequencing the most valuable type-strain genomes for metagenomic binning, comparative biology and taxonomic classification.</title>
        <authorList>
            <person name="Goeker M."/>
        </authorList>
    </citation>
    <scope>NUCLEOTIDE SEQUENCE [LARGE SCALE GENOMIC DNA]</scope>
    <source>
        <strain evidence="2 3">DSM 45385</strain>
    </source>
</reference>
<protein>
    <submittedName>
        <fullName evidence="2">Uncharacterized protein YbjT (DUF2867 family)</fullName>
    </submittedName>
</protein>
<feature type="domain" description="NAD(P)-binding" evidence="1">
    <location>
        <begin position="6"/>
        <end position="170"/>
    </location>
</feature>
<dbReference type="Gene3D" id="3.90.25.10">
    <property type="entry name" value="UDP-galactose 4-epimerase, domain 1"/>
    <property type="match status" value="1"/>
</dbReference>
<keyword evidence="3" id="KW-1185">Reference proteome</keyword>
<evidence type="ECO:0000313" key="3">
    <source>
        <dbReference type="Proteomes" id="UP000568380"/>
    </source>
</evidence>
<dbReference type="AlphaFoldDB" id="A0A7W8EKI3"/>
<dbReference type="InterPro" id="IPR016040">
    <property type="entry name" value="NAD(P)-bd_dom"/>
</dbReference>
<evidence type="ECO:0000259" key="1">
    <source>
        <dbReference type="Pfam" id="PF13460"/>
    </source>
</evidence>
<dbReference type="PANTHER" id="PTHR43162">
    <property type="match status" value="1"/>
</dbReference>
<name>A0A7W8EKI3_9ACTN</name>
<dbReference type="Proteomes" id="UP000568380">
    <property type="component" value="Unassembled WGS sequence"/>
</dbReference>
<proteinExistence type="predicted"/>
<dbReference type="RefSeq" id="WP_184970652.1">
    <property type="nucleotide sequence ID" value="NZ_JACHIN010000013.1"/>
</dbReference>
<gene>
    <name evidence="2" type="ORF">HNR40_007928</name>
</gene>
<accession>A0A7W8EKI3</accession>
<dbReference type="Gene3D" id="3.40.50.720">
    <property type="entry name" value="NAD(P)-binding Rossmann-like Domain"/>
    <property type="match status" value="1"/>
</dbReference>